<evidence type="ECO:0000256" key="2">
    <source>
        <dbReference type="ARBA" id="ARBA00006375"/>
    </source>
</evidence>
<evidence type="ECO:0000256" key="5">
    <source>
        <dbReference type="ARBA" id="ARBA00022737"/>
    </source>
</evidence>
<dbReference type="SUPFAM" id="SSF103506">
    <property type="entry name" value="Mitochondrial carrier"/>
    <property type="match status" value="1"/>
</dbReference>
<comment type="similarity">
    <text evidence="2 10">Belongs to the mitochondrial carrier (TC 2.A.29) family.</text>
</comment>
<evidence type="ECO:0000256" key="10">
    <source>
        <dbReference type="RuleBase" id="RU000488"/>
    </source>
</evidence>
<evidence type="ECO:0000256" key="9">
    <source>
        <dbReference type="PROSITE-ProRule" id="PRU00282"/>
    </source>
</evidence>
<evidence type="ECO:0000256" key="4">
    <source>
        <dbReference type="ARBA" id="ARBA00022692"/>
    </source>
</evidence>
<keyword evidence="7" id="KW-0496">Mitochondrion</keyword>
<feature type="repeat" description="Solcar" evidence="9">
    <location>
        <begin position="169"/>
        <end position="259"/>
    </location>
</feature>
<dbReference type="EMBL" id="HBHQ01009532">
    <property type="protein sequence ID" value="CAD9814610.1"/>
    <property type="molecule type" value="Transcribed_RNA"/>
</dbReference>
<accession>A0A7S2XPL6</accession>
<organism evidence="11">
    <name type="scientific">Attheya septentrionalis</name>
    <dbReference type="NCBI Taxonomy" id="420275"/>
    <lineage>
        <taxon>Eukaryota</taxon>
        <taxon>Sar</taxon>
        <taxon>Stramenopiles</taxon>
        <taxon>Ochrophyta</taxon>
        <taxon>Bacillariophyta</taxon>
        <taxon>Coscinodiscophyceae</taxon>
        <taxon>Chaetocerotophycidae</taxon>
        <taxon>Chaetocerotales</taxon>
        <taxon>Attheyaceae</taxon>
        <taxon>Attheya</taxon>
    </lineage>
</organism>
<dbReference type="Pfam" id="PF00153">
    <property type="entry name" value="Mito_carr"/>
    <property type="match status" value="3"/>
</dbReference>
<dbReference type="PANTHER" id="PTHR45624">
    <property type="entry name" value="MITOCHONDRIAL BASIC AMINO ACIDS TRANSPORTER-RELATED"/>
    <property type="match status" value="1"/>
</dbReference>
<sequence>MEEAWKDSGEAQEQMQTMEQEEEVTALHDLLAGGIAGTCSVIVGHPFDTIKVRLQTSAPSSSSSSGVATQKFGGFSSLFRGMGAPLSAAAVINALIFSAFGESSRVWDEYFSVEPPTQPPTPITPPLLQQEEANFFGWGKKEVVVPHHMHAEPNEHGITKHHPDHPDHQAWQKSVVCGSMAGFVQAIVICPMEHVKCRLQIQHGRGAADFRYHGPMDAVRQIVRGYGLQGLYRGWWVTAWREVPAFGLYFATYDTIKANINRHLTTTEESLGESDDFNHVHRWAASALAGGISGCTTWAIIYPLDVIKTRIQTSSLDRKFSMVTVGKDLVAKHGWRILFRGLGVTLVRAFPVNGIIFPVYEFSLQQITQSQYF</sequence>
<evidence type="ECO:0000256" key="7">
    <source>
        <dbReference type="ARBA" id="ARBA00023128"/>
    </source>
</evidence>
<dbReference type="AlphaFoldDB" id="A0A7S2XPL6"/>
<gene>
    <name evidence="11" type="ORF">ASEP1449_LOCUS6435</name>
</gene>
<evidence type="ECO:0000256" key="6">
    <source>
        <dbReference type="ARBA" id="ARBA00022989"/>
    </source>
</evidence>
<feature type="repeat" description="Solcar" evidence="9">
    <location>
        <begin position="281"/>
        <end position="366"/>
    </location>
</feature>
<feature type="repeat" description="Solcar" evidence="9">
    <location>
        <begin position="24"/>
        <end position="106"/>
    </location>
</feature>
<dbReference type="InterPro" id="IPR023395">
    <property type="entry name" value="MCP_dom_sf"/>
</dbReference>
<dbReference type="PANTHER" id="PTHR45624:SF10">
    <property type="entry name" value="SLC (SOLUTE CARRIER) HOMOLOG"/>
    <property type="match status" value="1"/>
</dbReference>
<protein>
    <recommendedName>
        <fullName evidence="12">Mitochondrial carrier protein</fullName>
    </recommendedName>
</protein>
<evidence type="ECO:0000256" key="1">
    <source>
        <dbReference type="ARBA" id="ARBA00004225"/>
    </source>
</evidence>
<keyword evidence="3 10" id="KW-0813">Transport</keyword>
<proteinExistence type="inferred from homology"/>
<dbReference type="PRINTS" id="PR00926">
    <property type="entry name" value="MITOCARRIER"/>
</dbReference>
<keyword evidence="5" id="KW-0677">Repeat</keyword>
<name>A0A7S2XPL6_9STRA</name>
<keyword evidence="6" id="KW-1133">Transmembrane helix</keyword>
<dbReference type="InterPro" id="IPR050567">
    <property type="entry name" value="Mitochondrial_Carrier"/>
</dbReference>
<dbReference type="Gene3D" id="1.50.40.10">
    <property type="entry name" value="Mitochondrial carrier domain"/>
    <property type="match status" value="2"/>
</dbReference>
<evidence type="ECO:0000256" key="3">
    <source>
        <dbReference type="ARBA" id="ARBA00022448"/>
    </source>
</evidence>
<dbReference type="PROSITE" id="PS50920">
    <property type="entry name" value="SOLCAR"/>
    <property type="match status" value="3"/>
</dbReference>
<dbReference type="InterPro" id="IPR018108">
    <property type="entry name" value="MCP_transmembrane"/>
</dbReference>
<evidence type="ECO:0000313" key="11">
    <source>
        <dbReference type="EMBL" id="CAD9814610.1"/>
    </source>
</evidence>
<evidence type="ECO:0000256" key="8">
    <source>
        <dbReference type="ARBA" id="ARBA00023136"/>
    </source>
</evidence>
<dbReference type="GO" id="GO:0022857">
    <property type="term" value="F:transmembrane transporter activity"/>
    <property type="evidence" value="ECO:0007669"/>
    <property type="project" value="TreeGrafter"/>
</dbReference>
<comment type="subcellular location">
    <subcellularLocation>
        <location evidence="1">Mitochondrion membrane</location>
        <topology evidence="1">Multi-pass membrane protein</topology>
    </subcellularLocation>
</comment>
<reference evidence="11" key="1">
    <citation type="submission" date="2021-01" db="EMBL/GenBank/DDBJ databases">
        <authorList>
            <person name="Corre E."/>
            <person name="Pelletier E."/>
            <person name="Niang G."/>
            <person name="Scheremetjew M."/>
            <person name="Finn R."/>
            <person name="Kale V."/>
            <person name="Holt S."/>
            <person name="Cochrane G."/>
            <person name="Meng A."/>
            <person name="Brown T."/>
            <person name="Cohen L."/>
        </authorList>
    </citation>
    <scope>NUCLEOTIDE SEQUENCE</scope>
    <source>
        <strain evidence="11">CCMP2084</strain>
    </source>
</reference>
<dbReference type="GO" id="GO:0031966">
    <property type="term" value="C:mitochondrial membrane"/>
    <property type="evidence" value="ECO:0007669"/>
    <property type="project" value="UniProtKB-SubCell"/>
</dbReference>
<keyword evidence="4 9" id="KW-0812">Transmembrane</keyword>
<keyword evidence="8 9" id="KW-0472">Membrane</keyword>
<evidence type="ECO:0008006" key="12">
    <source>
        <dbReference type="Google" id="ProtNLM"/>
    </source>
</evidence>
<dbReference type="InterPro" id="IPR002067">
    <property type="entry name" value="MCP"/>
</dbReference>